<evidence type="ECO:0000313" key="1">
    <source>
        <dbReference type="EMBL" id="KAB2575219.1"/>
    </source>
</evidence>
<reference evidence="1 2" key="1">
    <citation type="journal article" date="2019" name="Sci. Rep.">
        <title>A multi-omics analysis of the grapevine pathogen Lasiodiplodia theobromae reveals that temperature affects the expression of virulence- and pathogenicity-related genes.</title>
        <authorList>
            <person name="Felix C."/>
            <person name="Meneses R."/>
            <person name="Goncalves M.F.M."/>
            <person name="Tilleman L."/>
            <person name="Duarte A.S."/>
            <person name="Jorrin-Novo J.V."/>
            <person name="Van de Peer Y."/>
            <person name="Deforce D."/>
            <person name="Van Nieuwerburgh F."/>
            <person name="Esteves A.C."/>
            <person name="Alves A."/>
        </authorList>
    </citation>
    <scope>NUCLEOTIDE SEQUENCE [LARGE SCALE GENOMIC DNA]</scope>
    <source>
        <strain evidence="1 2">LA-SOL3</strain>
    </source>
</reference>
<evidence type="ECO:0000313" key="2">
    <source>
        <dbReference type="Proteomes" id="UP000325902"/>
    </source>
</evidence>
<name>A0A5N5DBV3_9PEZI</name>
<accession>A0A5N5DBV3</accession>
<comment type="caution">
    <text evidence="1">The sequence shown here is derived from an EMBL/GenBank/DDBJ whole genome shotgun (WGS) entry which is preliminary data.</text>
</comment>
<keyword evidence="2" id="KW-1185">Reference proteome</keyword>
<organism evidence="1 2">
    <name type="scientific">Lasiodiplodia theobromae</name>
    <dbReference type="NCBI Taxonomy" id="45133"/>
    <lineage>
        <taxon>Eukaryota</taxon>
        <taxon>Fungi</taxon>
        <taxon>Dikarya</taxon>
        <taxon>Ascomycota</taxon>
        <taxon>Pezizomycotina</taxon>
        <taxon>Dothideomycetes</taxon>
        <taxon>Dothideomycetes incertae sedis</taxon>
        <taxon>Botryosphaeriales</taxon>
        <taxon>Botryosphaeriaceae</taxon>
        <taxon>Lasiodiplodia</taxon>
    </lineage>
</organism>
<gene>
    <name evidence="1" type="ORF">DBV05_g6135</name>
</gene>
<dbReference type="OrthoDB" id="4762016at2759"/>
<protein>
    <submittedName>
        <fullName evidence="1">Uncharacterized protein</fullName>
    </submittedName>
</protein>
<sequence length="312" mass="36217">MAEKEDTDTTALLTRKWPTEPESYLYHDEMISRPLDNWLMGIEKHEKELGGWFITKVEHMKSFHFSSVMHEYLRVTVERLTPDPEPSSKRKALLFAEREYEDDEITVGWEKVRHPELTGWWIVRLFRGYFSGPNGGGVPFTASSSAIDSWRAVGYSASDFLCELVAKENSQGLPLKAFAEVLRETNAQKPVYHAQDANCFWFAETVYKGLQRRTGDGTVDPGVANSAASQGLSSWWTENRGGYYHHKGKFGGVRWLPFQFRLIPAIRDYERFSLEKGSNLPNSYVERFRVFREWRNKRVTKARDEKDIEKQK</sequence>
<dbReference type="EMBL" id="VCHE01000035">
    <property type="protein sequence ID" value="KAB2575219.1"/>
    <property type="molecule type" value="Genomic_DNA"/>
</dbReference>
<dbReference type="Proteomes" id="UP000325902">
    <property type="component" value="Unassembled WGS sequence"/>
</dbReference>
<dbReference type="AlphaFoldDB" id="A0A5N5DBV3"/>
<proteinExistence type="predicted"/>